<evidence type="ECO:0000256" key="12">
    <source>
        <dbReference type="SAM" id="MobiDB-lite"/>
    </source>
</evidence>
<comment type="subcellular location">
    <subcellularLocation>
        <location evidence="1">Cytoplasm</location>
        <location evidence="1">Cytoskeleton</location>
        <location evidence="1">Flagellum axoneme</location>
    </subcellularLocation>
</comment>
<dbReference type="PANTHER" id="PTHR14517">
    <property type="entry name" value="RIB43A-RELATED"/>
    <property type="match status" value="1"/>
</dbReference>
<protein>
    <recommendedName>
        <fullName evidence="9">RIB43A-like with coiled-coils protein 1</fullName>
    </recommendedName>
</protein>
<comment type="similarity">
    <text evidence="2">Belongs to the RIB43A family.</text>
</comment>
<evidence type="ECO:0000256" key="8">
    <source>
        <dbReference type="ARBA" id="ARBA00023273"/>
    </source>
</evidence>
<dbReference type="Proteomes" id="UP000515156">
    <property type="component" value="Chromosome 2"/>
</dbReference>
<dbReference type="Pfam" id="PF05914">
    <property type="entry name" value="RIB43A"/>
    <property type="match status" value="1"/>
</dbReference>
<keyword evidence="8" id="KW-0966">Cell projection</keyword>
<keyword evidence="4" id="KW-0282">Flagellum</keyword>
<evidence type="ECO:0000256" key="3">
    <source>
        <dbReference type="ARBA" id="ARBA00022490"/>
    </source>
</evidence>
<sequence>MYKLDLAPDLKDAAAIERRKNREQQRQSRIFNAKVRTIGVDEEALHRQVEERKQMEAIEKARDEAFDAERVECDKVVQMMEERERQHRRDVHQAMEEFRERLQQPDTRHEFDLYDPDGLRKDKPARVCDDDPRCGPSSLQKFQGEDLNEKARRQKQQELTNKWLTDQKDEKNRILMKTKYADNLYDKKMVELDERAVLLDKMEEECRKSVRMATDNFNAAQAAALVRQRQLEKQKDEDDNSAEIYNHLTGDILTENPSAATSCFQVHRVITDRWKGMTPEQLQDILRTQKQQQEAKQRLREEEWQRDMEWDKQRMLAARAAMVLEEQEQNLSKQLRQNLDSYNQQLAREQKAQLAYLDKEVYVNNPTAHYYTQFNTSSR</sequence>
<dbReference type="CTD" id="158787"/>
<evidence type="ECO:0000256" key="4">
    <source>
        <dbReference type="ARBA" id="ARBA00022846"/>
    </source>
</evidence>
<keyword evidence="6" id="KW-0969">Cilium</keyword>
<keyword evidence="3" id="KW-0963">Cytoplasm</keyword>
<dbReference type="PANTHER" id="PTHR14517:SF11">
    <property type="entry name" value="RIB43A-LIKE WITH COILED-COILS PROTEIN 1"/>
    <property type="match status" value="1"/>
</dbReference>
<evidence type="ECO:0000256" key="7">
    <source>
        <dbReference type="ARBA" id="ARBA00023212"/>
    </source>
</evidence>
<feature type="coiled-coil region" evidence="11">
    <location>
        <begin position="282"/>
        <end position="352"/>
    </location>
</feature>
<reference evidence="14 15" key="1">
    <citation type="submission" date="2025-04" db="UniProtKB">
        <authorList>
            <consortium name="RefSeq"/>
        </authorList>
    </citation>
    <scope>IDENTIFICATION</scope>
</reference>
<evidence type="ECO:0000256" key="1">
    <source>
        <dbReference type="ARBA" id="ARBA00004611"/>
    </source>
</evidence>
<evidence type="ECO:0000256" key="6">
    <source>
        <dbReference type="ARBA" id="ARBA00023069"/>
    </source>
</evidence>
<feature type="compositionally biased region" description="Basic and acidic residues" evidence="12">
    <location>
        <begin position="122"/>
        <end position="133"/>
    </location>
</feature>
<evidence type="ECO:0000256" key="11">
    <source>
        <dbReference type="SAM" id="Coils"/>
    </source>
</evidence>
<organism evidence="13 15">
    <name type="scientific">Microcaecilia unicolor</name>
    <dbReference type="NCBI Taxonomy" id="1415580"/>
    <lineage>
        <taxon>Eukaryota</taxon>
        <taxon>Metazoa</taxon>
        <taxon>Chordata</taxon>
        <taxon>Craniata</taxon>
        <taxon>Vertebrata</taxon>
        <taxon>Euteleostomi</taxon>
        <taxon>Amphibia</taxon>
        <taxon>Gymnophiona</taxon>
        <taxon>Siphonopidae</taxon>
        <taxon>Microcaecilia</taxon>
    </lineage>
</organism>
<dbReference type="AlphaFoldDB" id="A0A6P7XHG9"/>
<keyword evidence="13" id="KW-1185">Reference proteome</keyword>
<dbReference type="RefSeq" id="XP_030050118.1">
    <property type="nucleotide sequence ID" value="XM_030194258.1"/>
</dbReference>
<evidence type="ECO:0000313" key="13">
    <source>
        <dbReference type="Proteomes" id="UP000515156"/>
    </source>
</evidence>
<dbReference type="OrthoDB" id="429119at2759"/>
<evidence type="ECO:0000313" key="14">
    <source>
        <dbReference type="RefSeq" id="XP_030050118.1"/>
    </source>
</evidence>
<accession>A0A6P7XHG9</accession>
<comment type="subunit">
    <text evidence="10">Microtubule inner protein component of sperm flagellar doublet microtubules.</text>
</comment>
<name>A0A6P7XHG9_9AMPH</name>
<proteinExistence type="inferred from homology"/>
<dbReference type="KEGG" id="muo:115463596"/>
<dbReference type="RefSeq" id="XP_030050120.1">
    <property type="nucleotide sequence ID" value="XM_030194260.1"/>
</dbReference>
<dbReference type="InterPro" id="IPR008805">
    <property type="entry name" value="RIB43A"/>
</dbReference>
<evidence type="ECO:0000256" key="9">
    <source>
        <dbReference type="ARBA" id="ARBA00041087"/>
    </source>
</evidence>
<evidence type="ECO:0000256" key="2">
    <source>
        <dbReference type="ARBA" id="ARBA00006875"/>
    </source>
</evidence>
<keyword evidence="7" id="KW-0206">Cytoskeleton</keyword>
<evidence type="ECO:0000256" key="5">
    <source>
        <dbReference type="ARBA" id="ARBA00023054"/>
    </source>
</evidence>
<gene>
    <name evidence="14 15" type="primary">RIBC1</name>
</gene>
<feature type="region of interest" description="Disordered" evidence="12">
    <location>
        <begin position="122"/>
        <end position="141"/>
    </location>
</feature>
<keyword evidence="5 11" id="KW-0175">Coiled coil</keyword>
<dbReference type="GeneID" id="115463596"/>
<evidence type="ECO:0000313" key="15">
    <source>
        <dbReference type="RefSeq" id="XP_030050120.1"/>
    </source>
</evidence>
<evidence type="ECO:0000256" key="10">
    <source>
        <dbReference type="ARBA" id="ARBA00046435"/>
    </source>
</evidence>